<dbReference type="Proteomes" id="UP001234495">
    <property type="component" value="Unassembled WGS sequence"/>
</dbReference>
<name>A0ABT9ZCJ6_9BACI</name>
<keyword evidence="2" id="KW-1185">Reference proteome</keyword>
<dbReference type="EMBL" id="JAUSUD010000004">
    <property type="protein sequence ID" value="MDQ0229977.1"/>
    <property type="molecule type" value="Genomic_DNA"/>
</dbReference>
<accession>A0ABT9ZCJ6</accession>
<gene>
    <name evidence="1" type="ORF">J2S19_001229</name>
</gene>
<proteinExistence type="predicted"/>
<evidence type="ECO:0000313" key="1">
    <source>
        <dbReference type="EMBL" id="MDQ0229977.1"/>
    </source>
</evidence>
<dbReference type="RefSeq" id="WP_307338573.1">
    <property type="nucleotide sequence ID" value="NZ_JAUSUD010000004.1"/>
</dbReference>
<evidence type="ECO:0000313" key="2">
    <source>
        <dbReference type="Proteomes" id="UP001234495"/>
    </source>
</evidence>
<protein>
    <submittedName>
        <fullName evidence="1">Uncharacterized protein</fullName>
    </submittedName>
</protein>
<sequence length="93" mass="10969">MLTRIKKVKLDTEGKNPNYRVVLESPDGKQLYIHFDYTIKTKTFWPLEVHFDGKKKGARLAWYTSDIEKMTVAKFLELIAKRINKKYGFVLES</sequence>
<comment type="caution">
    <text evidence="1">The sequence shown here is derived from an EMBL/GenBank/DDBJ whole genome shotgun (WGS) entry which is preliminary data.</text>
</comment>
<organism evidence="1 2">
    <name type="scientific">Metabacillus malikii</name>
    <dbReference type="NCBI Taxonomy" id="1504265"/>
    <lineage>
        <taxon>Bacteria</taxon>
        <taxon>Bacillati</taxon>
        <taxon>Bacillota</taxon>
        <taxon>Bacilli</taxon>
        <taxon>Bacillales</taxon>
        <taxon>Bacillaceae</taxon>
        <taxon>Metabacillus</taxon>
    </lineage>
</organism>
<reference evidence="1 2" key="1">
    <citation type="submission" date="2023-07" db="EMBL/GenBank/DDBJ databases">
        <title>Genomic Encyclopedia of Type Strains, Phase IV (KMG-IV): sequencing the most valuable type-strain genomes for metagenomic binning, comparative biology and taxonomic classification.</title>
        <authorList>
            <person name="Goeker M."/>
        </authorList>
    </citation>
    <scope>NUCLEOTIDE SEQUENCE [LARGE SCALE GENOMIC DNA]</scope>
    <source>
        <strain evidence="1 2">DSM 29005</strain>
    </source>
</reference>